<dbReference type="Gene3D" id="3.40.50.1820">
    <property type="entry name" value="alpha/beta hydrolase"/>
    <property type="match status" value="1"/>
</dbReference>
<name>A0ABT6MKV2_9NOCA</name>
<proteinExistence type="predicted"/>
<reference evidence="1 2" key="1">
    <citation type="submission" date="2023-04" db="EMBL/GenBank/DDBJ databases">
        <title>Forest soil microbial communities from Buena Vista Peninsula, Colon Province, Panama.</title>
        <authorList>
            <person name="Bouskill N."/>
        </authorList>
    </citation>
    <scope>NUCLEOTIDE SEQUENCE [LARGE SCALE GENOMIC DNA]</scope>
    <source>
        <strain evidence="1 2">CFH S0262</strain>
    </source>
</reference>
<sequence length="605" mass="63951">MAVKIVFLHGIGDGDPQAGWLEGLNRGLTQAGYDPIDRTQTLAPRYSSILSTDGIAAKMPPVTYRVKDDSQARFGFARRQARIQRSLGLSSTPSGVGMHLMPEGPLNAAQGFAVDHVSAYDLTQVRRYVRDESLRGAVLRYLLGHDFGDEIVLIGHSLGSVIAIDLLDHLPEKVHVRRFITIGSPAAAPSLHEGSERLLKKFPYARVDDWSNIFNPRDVVTGGRGLASTFPAAQDFAVDIGVLEHGAATYLGHPATAMLVAEVAYPSKSVVLAQSGVAVRLTDAQASVLLLLHYGHAVARHIKDQDAAARYAGALCVRQDQVIADIEELATIGQQPLAAELHQLVDGGLPPVPDRWELHEAVNELVVLALTNAVDPHEIDVERAPMRAIPEVAFVLGFSSDVGEKVVRAIEDVQKALDRRGGVPWGRVLTAAAGVALLAAGPVGLIAAAPATAAGAAAITGGLAAFGPGGMVGGLAMLSGLAGTGAAIAATAVAGGSDEARPVLDLNALVRRVTVEHARKLVDLPFDRNLWYQLADAETQVSAQINTLEAFSDPKSAQLTMLREVNDSLGRLMRFLIDNGLAPRAIAAGGEMRIDGEEPIPIEIG</sequence>
<organism evidence="1 2">
    <name type="scientific">Prescottella agglutinans</name>
    <dbReference type="NCBI Taxonomy" id="1644129"/>
    <lineage>
        <taxon>Bacteria</taxon>
        <taxon>Bacillati</taxon>
        <taxon>Actinomycetota</taxon>
        <taxon>Actinomycetes</taxon>
        <taxon>Mycobacteriales</taxon>
        <taxon>Nocardiaceae</taxon>
        <taxon>Prescottella</taxon>
    </lineage>
</organism>
<comment type="caution">
    <text evidence="1">The sequence shown here is derived from an EMBL/GenBank/DDBJ whole genome shotgun (WGS) entry which is preliminary data.</text>
</comment>
<dbReference type="Proteomes" id="UP001160334">
    <property type="component" value="Unassembled WGS sequence"/>
</dbReference>
<protein>
    <submittedName>
        <fullName evidence="1">Pimeloyl-ACP methyl ester carboxylesterase</fullName>
    </submittedName>
</protein>
<gene>
    <name evidence="1" type="ORF">M2280_006217</name>
</gene>
<dbReference type="EMBL" id="JARXVC010000031">
    <property type="protein sequence ID" value="MDH6284953.1"/>
    <property type="molecule type" value="Genomic_DNA"/>
</dbReference>
<dbReference type="SUPFAM" id="SSF53474">
    <property type="entry name" value="alpha/beta-Hydrolases"/>
    <property type="match status" value="1"/>
</dbReference>
<keyword evidence="2" id="KW-1185">Reference proteome</keyword>
<dbReference type="InterPro" id="IPR029058">
    <property type="entry name" value="AB_hydrolase_fold"/>
</dbReference>
<evidence type="ECO:0000313" key="2">
    <source>
        <dbReference type="Proteomes" id="UP001160334"/>
    </source>
</evidence>
<accession>A0ABT6MKV2</accession>
<evidence type="ECO:0000313" key="1">
    <source>
        <dbReference type="EMBL" id="MDH6284953.1"/>
    </source>
</evidence>